<name>A0A381WSY0_9ZZZZ</name>
<dbReference type="AlphaFoldDB" id="A0A381WSY0"/>
<accession>A0A381WSY0</accession>
<gene>
    <name evidence="1" type="ORF">METZ01_LOCUS108245</name>
</gene>
<evidence type="ECO:0000313" key="1">
    <source>
        <dbReference type="EMBL" id="SVA55391.1"/>
    </source>
</evidence>
<reference evidence="1" key="1">
    <citation type="submission" date="2018-05" db="EMBL/GenBank/DDBJ databases">
        <authorList>
            <person name="Lanie J.A."/>
            <person name="Ng W.-L."/>
            <person name="Kazmierczak K.M."/>
            <person name="Andrzejewski T.M."/>
            <person name="Davidsen T.M."/>
            <person name="Wayne K.J."/>
            <person name="Tettelin H."/>
            <person name="Glass J.I."/>
            <person name="Rusch D."/>
            <person name="Podicherti R."/>
            <person name="Tsui H.-C.T."/>
            <person name="Winkler M.E."/>
        </authorList>
    </citation>
    <scope>NUCLEOTIDE SEQUENCE</scope>
</reference>
<proteinExistence type="predicted"/>
<sequence>MFGFTSGFFTEELGKGAIRVVFCRITNSVVYGPAGTAILHRGAIGIQLQVAEFHFTGCSAMIDLTIDYEAAAYTTPHIHVKGGAQATACSAHRFSQGGRVGIIFNNHRQTGKIMQPITERKTTPSFNLMGSSDFALCNINRATKADPNAFWLMGGDQLGEFFCDTFLDVRGVGIGFHAEPASINDIALIISSYDLLFGATNLDTDARHGVFSLIKVLSTVHKRLSTVHKKRKQAKQTVH</sequence>
<protein>
    <submittedName>
        <fullName evidence="1">Uncharacterized protein</fullName>
    </submittedName>
</protein>
<dbReference type="EMBL" id="UINC01012724">
    <property type="protein sequence ID" value="SVA55391.1"/>
    <property type="molecule type" value="Genomic_DNA"/>
</dbReference>
<organism evidence="1">
    <name type="scientific">marine metagenome</name>
    <dbReference type="NCBI Taxonomy" id="408172"/>
    <lineage>
        <taxon>unclassified sequences</taxon>
        <taxon>metagenomes</taxon>
        <taxon>ecological metagenomes</taxon>
    </lineage>
</organism>